<dbReference type="EMBL" id="JAOYFB010000001">
    <property type="protein sequence ID" value="KAK4002026.1"/>
    <property type="molecule type" value="Genomic_DNA"/>
</dbReference>
<gene>
    <name evidence="2" type="ORF">OUZ56_003885</name>
</gene>
<proteinExistence type="predicted"/>
<comment type="caution">
    <text evidence="2">The sequence shown here is derived from an EMBL/GenBank/DDBJ whole genome shotgun (WGS) entry which is preliminary data.</text>
</comment>
<name>A0ABQ9YN37_9CRUS</name>
<accession>A0ABQ9YN37</accession>
<evidence type="ECO:0000313" key="2">
    <source>
        <dbReference type="EMBL" id="KAK4002026.1"/>
    </source>
</evidence>
<reference evidence="2 3" key="1">
    <citation type="journal article" date="2023" name="Nucleic Acids Res.">
        <title>The hologenome of Daphnia magna reveals possible DNA methylation and microbiome-mediated evolution of the host genome.</title>
        <authorList>
            <person name="Chaturvedi A."/>
            <person name="Li X."/>
            <person name="Dhandapani V."/>
            <person name="Marshall H."/>
            <person name="Kissane S."/>
            <person name="Cuenca-Cambronero M."/>
            <person name="Asole G."/>
            <person name="Calvet F."/>
            <person name="Ruiz-Romero M."/>
            <person name="Marangio P."/>
            <person name="Guigo R."/>
            <person name="Rago D."/>
            <person name="Mirbahai L."/>
            <person name="Eastwood N."/>
            <person name="Colbourne J.K."/>
            <person name="Zhou J."/>
            <person name="Mallon E."/>
            <person name="Orsini L."/>
        </authorList>
    </citation>
    <scope>NUCLEOTIDE SEQUENCE [LARGE SCALE GENOMIC DNA]</scope>
    <source>
        <strain evidence="2">LRV0_1</strain>
    </source>
</reference>
<evidence type="ECO:0000256" key="1">
    <source>
        <dbReference type="SAM" id="MobiDB-lite"/>
    </source>
</evidence>
<evidence type="ECO:0000313" key="3">
    <source>
        <dbReference type="Proteomes" id="UP001234178"/>
    </source>
</evidence>
<feature type="region of interest" description="Disordered" evidence="1">
    <location>
        <begin position="57"/>
        <end position="77"/>
    </location>
</feature>
<dbReference type="Proteomes" id="UP001234178">
    <property type="component" value="Unassembled WGS sequence"/>
</dbReference>
<keyword evidence="3" id="KW-1185">Reference proteome</keyword>
<sequence length="77" mass="8651">MSDSFVKGQRTIECNSRSHDTKDLAAGQVVTAVYYNKYRKKSLIYKPPAGTAGYTTSAQGYYTSYKPPPNDHLINER</sequence>
<organism evidence="2 3">
    <name type="scientific">Daphnia magna</name>
    <dbReference type="NCBI Taxonomy" id="35525"/>
    <lineage>
        <taxon>Eukaryota</taxon>
        <taxon>Metazoa</taxon>
        <taxon>Ecdysozoa</taxon>
        <taxon>Arthropoda</taxon>
        <taxon>Crustacea</taxon>
        <taxon>Branchiopoda</taxon>
        <taxon>Diplostraca</taxon>
        <taxon>Cladocera</taxon>
        <taxon>Anomopoda</taxon>
        <taxon>Daphniidae</taxon>
        <taxon>Daphnia</taxon>
    </lineage>
</organism>
<protein>
    <submittedName>
        <fullName evidence="2">Uncharacterized protein</fullName>
    </submittedName>
</protein>